<comment type="caution">
    <text evidence="1">The sequence shown here is derived from an EMBL/GenBank/DDBJ whole genome shotgun (WGS) entry which is preliminary data.</text>
</comment>
<sequence length="162" mass="17534">MDADSSAEQSRMNLPPSMASEAPSPMATEESAAMADAAMQPMDLNMGGAQGEPVGDQNMIYEQDGSHQHPEDSYAAPAESYLDPAASSYEPAQDIAEEDDPPVLGIPGVPSDAAAENAIDTVIIWYDAHELLHEEERRMLGRLKHIMLDFLSTGIVDRSRYV</sequence>
<evidence type="ECO:0000313" key="2">
    <source>
        <dbReference type="Proteomes" id="UP001148662"/>
    </source>
</evidence>
<protein>
    <submittedName>
        <fullName evidence="1">Uncharacterized protein</fullName>
    </submittedName>
</protein>
<evidence type="ECO:0000313" key="1">
    <source>
        <dbReference type="EMBL" id="KAJ3537321.1"/>
    </source>
</evidence>
<gene>
    <name evidence="1" type="ORF">NM688_g6710</name>
</gene>
<keyword evidence="2" id="KW-1185">Reference proteome</keyword>
<organism evidence="1 2">
    <name type="scientific">Phlebia brevispora</name>
    <dbReference type="NCBI Taxonomy" id="194682"/>
    <lineage>
        <taxon>Eukaryota</taxon>
        <taxon>Fungi</taxon>
        <taxon>Dikarya</taxon>
        <taxon>Basidiomycota</taxon>
        <taxon>Agaricomycotina</taxon>
        <taxon>Agaricomycetes</taxon>
        <taxon>Polyporales</taxon>
        <taxon>Meruliaceae</taxon>
        <taxon>Phlebia</taxon>
    </lineage>
</organism>
<accession>A0ACC1SDK7</accession>
<dbReference type="EMBL" id="JANHOG010001422">
    <property type="protein sequence ID" value="KAJ3537321.1"/>
    <property type="molecule type" value="Genomic_DNA"/>
</dbReference>
<name>A0ACC1SDK7_9APHY</name>
<proteinExistence type="predicted"/>
<dbReference type="Proteomes" id="UP001148662">
    <property type="component" value="Unassembled WGS sequence"/>
</dbReference>
<reference evidence="1" key="1">
    <citation type="submission" date="2022-07" db="EMBL/GenBank/DDBJ databases">
        <title>Genome Sequence of Phlebia brevispora.</title>
        <authorList>
            <person name="Buettner E."/>
        </authorList>
    </citation>
    <scope>NUCLEOTIDE SEQUENCE</scope>
    <source>
        <strain evidence="1">MPL23</strain>
    </source>
</reference>